<evidence type="ECO:0000313" key="3">
    <source>
        <dbReference type="Proteomes" id="UP001589814"/>
    </source>
</evidence>
<reference evidence="2 3" key="1">
    <citation type="submission" date="2024-09" db="EMBL/GenBank/DDBJ databases">
        <authorList>
            <person name="Sun Q."/>
            <person name="Mori K."/>
        </authorList>
    </citation>
    <scope>NUCLEOTIDE SEQUENCE [LARGE SCALE GENOMIC DNA]</scope>
    <source>
        <strain evidence="2 3">CCM 7415</strain>
    </source>
</reference>
<sequence>MRPSELNIRCFQCGSRSLHIHSVARHGADDPIYCRHCGTYLGLRSDIGWERRRLLTGAANDDRYGIEASSFRQPAVGDALPPAEHPPGPVATE</sequence>
<dbReference type="RefSeq" id="WP_019952806.1">
    <property type="nucleotide sequence ID" value="NZ_JBHLVX010000025.1"/>
</dbReference>
<dbReference type="Proteomes" id="UP001589814">
    <property type="component" value="Unassembled WGS sequence"/>
</dbReference>
<organism evidence="2 3">
    <name type="scientific">Kushneria aurantia</name>
    <dbReference type="NCBI Taxonomy" id="504092"/>
    <lineage>
        <taxon>Bacteria</taxon>
        <taxon>Pseudomonadati</taxon>
        <taxon>Pseudomonadota</taxon>
        <taxon>Gammaproteobacteria</taxon>
        <taxon>Oceanospirillales</taxon>
        <taxon>Halomonadaceae</taxon>
        <taxon>Kushneria</taxon>
    </lineage>
</organism>
<evidence type="ECO:0000256" key="1">
    <source>
        <dbReference type="SAM" id="MobiDB-lite"/>
    </source>
</evidence>
<evidence type="ECO:0000313" key="2">
    <source>
        <dbReference type="EMBL" id="MFC0267858.1"/>
    </source>
</evidence>
<feature type="compositionally biased region" description="Pro residues" evidence="1">
    <location>
        <begin position="83"/>
        <end position="93"/>
    </location>
</feature>
<gene>
    <name evidence="2" type="ORF">ACFFHW_07630</name>
</gene>
<proteinExistence type="predicted"/>
<feature type="region of interest" description="Disordered" evidence="1">
    <location>
        <begin position="73"/>
        <end position="93"/>
    </location>
</feature>
<accession>A0ABV6G2I2</accession>
<comment type="caution">
    <text evidence="2">The sequence shown here is derived from an EMBL/GenBank/DDBJ whole genome shotgun (WGS) entry which is preliminary data.</text>
</comment>
<dbReference type="EMBL" id="JBHLVX010000025">
    <property type="protein sequence ID" value="MFC0267858.1"/>
    <property type="molecule type" value="Genomic_DNA"/>
</dbReference>
<protein>
    <submittedName>
        <fullName evidence="2">Uncharacterized protein</fullName>
    </submittedName>
</protein>
<keyword evidence="3" id="KW-1185">Reference proteome</keyword>
<name>A0ABV6G2I2_9GAMM</name>